<dbReference type="Pfam" id="PF00295">
    <property type="entry name" value="Glyco_hydro_28"/>
    <property type="match status" value="1"/>
</dbReference>
<name>A0ABM8G2F9_9CELL</name>
<evidence type="ECO:0000313" key="8">
    <source>
        <dbReference type="Proteomes" id="UP001321475"/>
    </source>
</evidence>
<evidence type="ECO:0000256" key="1">
    <source>
        <dbReference type="ARBA" id="ARBA00008834"/>
    </source>
</evidence>
<feature type="compositionally biased region" description="Polar residues" evidence="5">
    <location>
        <begin position="382"/>
        <end position="398"/>
    </location>
</feature>
<organism evidence="7 8">
    <name type="scientific">Paraoerskovia sediminicola</name>
    <dbReference type="NCBI Taxonomy" id="1138587"/>
    <lineage>
        <taxon>Bacteria</taxon>
        <taxon>Bacillati</taxon>
        <taxon>Actinomycetota</taxon>
        <taxon>Actinomycetes</taxon>
        <taxon>Micrococcales</taxon>
        <taxon>Cellulomonadaceae</taxon>
        <taxon>Paraoerskovia</taxon>
    </lineage>
</organism>
<accession>A0ABM8G2F9</accession>
<dbReference type="InterPro" id="IPR051801">
    <property type="entry name" value="GH28_Enzymes"/>
</dbReference>
<dbReference type="InterPro" id="IPR000743">
    <property type="entry name" value="Glyco_hydro_28"/>
</dbReference>
<evidence type="ECO:0000256" key="4">
    <source>
        <dbReference type="RuleBase" id="RU361169"/>
    </source>
</evidence>
<protein>
    <recommendedName>
        <fullName evidence="6">Rhamnogalacturonase A/B/Epimerase-like pectate lyase domain-containing protein</fullName>
    </recommendedName>
</protein>
<feature type="domain" description="Rhamnogalacturonase A/B/Epimerase-like pectate lyase" evidence="6">
    <location>
        <begin position="5"/>
        <end position="59"/>
    </location>
</feature>
<dbReference type="InterPro" id="IPR006626">
    <property type="entry name" value="PbH1"/>
</dbReference>
<evidence type="ECO:0000256" key="3">
    <source>
        <dbReference type="ARBA" id="ARBA00023295"/>
    </source>
</evidence>
<evidence type="ECO:0000256" key="5">
    <source>
        <dbReference type="SAM" id="MobiDB-lite"/>
    </source>
</evidence>
<proteinExistence type="inferred from homology"/>
<dbReference type="InterPro" id="IPR011050">
    <property type="entry name" value="Pectin_lyase_fold/virulence"/>
</dbReference>
<dbReference type="RefSeq" id="WP_286219289.1">
    <property type="nucleotide sequence ID" value="NZ_AP027729.1"/>
</dbReference>
<reference evidence="8" key="1">
    <citation type="journal article" date="2019" name="Int. J. Syst. Evol. Microbiol.">
        <title>The Global Catalogue of Microorganisms (GCM) 10K type strain sequencing project: providing services to taxonomists for standard genome sequencing and annotation.</title>
        <authorList>
            <consortium name="The Broad Institute Genomics Platform"/>
            <consortium name="The Broad Institute Genome Sequencing Center for Infectious Disease"/>
            <person name="Wu L."/>
            <person name="Ma J."/>
        </authorList>
    </citation>
    <scope>NUCLEOTIDE SEQUENCE [LARGE SCALE GENOMIC DNA]</scope>
    <source>
        <strain evidence="8">NBRC 108565</strain>
    </source>
</reference>
<keyword evidence="2 4" id="KW-0378">Hydrolase</keyword>
<dbReference type="PANTHER" id="PTHR31339:SF0">
    <property type="entry name" value="PECTIN LYASE-LIKE SUPERFAMILY PROTEIN"/>
    <property type="match status" value="1"/>
</dbReference>
<dbReference type="EMBL" id="AP027729">
    <property type="protein sequence ID" value="BDZ42299.1"/>
    <property type="molecule type" value="Genomic_DNA"/>
</dbReference>
<dbReference type="InterPro" id="IPR012334">
    <property type="entry name" value="Pectin_lyas_fold"/>
</dbReference>
<keyword evidence="8" id="KW-1185">Reference proteome</keyword>
<evidence type="ECO:0000256" key="2">
    <source>
        <dbReference type="ARBA" id="ARBA00022801"/>
    </source>
</evidence>
<evidence type="ECO:0000313" key="7">
    <source>
        <dbReference type="EMBL" id="BDZ42299.1"/>
    </source>
</evidence>
<dbReference type="Proteomes" id="UP001321475">
    <property type="component" value="Chromosome"/>
</dbReference>
<gene>
    <name evidence="7" type="ORF">GCM10025865_15980</name>
</gene>
<evidence type="ECO:0000259" key="6">
    <source>
        <dbReference type="Pfam" id="PF12708"/>
    </source>
</evidence>
<keyword evidence="3 4" id="KW-0326">Glycosidase</keyword>
<dbReference type="SMART" id="SM00710">
    <property type="entry name" value="PbH1"/>
    <property type="match status" value="6"/>
</dbReference>
<dbReference type="Pfam" id="PF12708">
    <property type="entry name" value="Pect-lyase_RHGA_epim"/>
    <property type="match status" value="1"/>
</dbReference>
<dbReference type="Gene3D" id="2.160.20.10">
    <property type="entry name" value="Single-stranded right-handed beta-helix, Pectin lyase-like"/>
    <property type="match status" value="1"/>
</dbReference>
<comment type="similarity">
    <text evidence="1 4">Belongs to the glycosyl hydrolase 28 family.</text>
</comment>
<sequence>MTTTDIREHGATGDGVTNDAPAIQAAIDACHAAGGGTVVVPSGATYLTGSIELKSFVELHVERGATLAGSGVDADYTTEIEVSALSSGVLNPANDHALALIWARDAEHVAITGAGTIDGAGRHFVDSDNGYIYRCPNRRPFTVFLTGCTRVTMRDVRLVDAALWCVRLTGCVDVLVHSITIDADLKYPNADGIDLDRCRQVRISDCEISCGDDAISLKTCEEFPQYGITEDIVITNCTLQSTSSAVVVGVDAVADIRNVVVSNCVVRGSHRGLAVNLGQEGNFSNILFSDCIVETRHFSDDWWGHGEPIYVSAVPWHDKVGKITNVRFRNILARSENGAYIAGHEKGLVTGVVLENVRIELDRWTSWPGGEYDRRPFEQGRRSTSTPRPVCTSTPPPT</sequence>
<feature type="region of interest" description="Disordered" evidence="5">
    <location>
        <begin position="372"/>
        <end position="398"/>
    </location>
</feature>
<dbReference type="PANTHER" id="PTHR31339">
    <property type="entry name" value="PECTIN LYASE-RELATED"/>
    <property type="match status" value="1"/>
</dbReference>
<feature type="compositionally biased region" description="Basic and acidic residues" evidence="5">
    <location>
        <begin position="372"/>
        <end position="381"/>
    </location>
</feature>
<dbReference type="InterPro" id="IPR024535">
    <property type="entry name" value="RHGA/B-epi-like_pectate_lyase"/>
</dbReference>
<dbReference type="SUPFAM" id="SSF51126">
    <property type="entry name" value="Pectin lyase-like"/>
    <property type="match status" value="1"/>
</dbReference>